<dbReference type="STRING" id="646529.Desaci_2188"/>
<reference evidence="1 2" key="1">
    <citation type="journal article" date="2012" name="J. Bacteriol.">
        <title>Complete genome sequences of Desulfosporosinus orientis DSM765T, Desulfosporosinus youngiae DSM17734T, Desulfosporosinus meridiei DSM13257T, and Desulfosporosinus acidiphilus DSM22704T.</title>
        <authorList>
            <person name="Pester M."/>
            <person name="Brambilla E."/>
            <person name="Alazard D."/>
            <person name="Rattei T."/>
            <person name="Weinmaier T."/>
            <person name="Han J."/>
            <person name="Lucas S."/>
            <person name="Lapidus A."/>
            <person name="Cheng J.F."/>
            <person name="Goodwin L."/>
            <person name="Pitluck S."/>
            <person name="Peters L."/>
            <person name="Ovchinnikova G."/>
            <person name="Teshima H."/>
            <person name="Detter J.C."/>
            <person name="Han C.S."/>
            <person name="Tapia R."/>
            <person name="Land M.L."/>
            <person name="Hauser L."/>
            <person name="Kyrpides N.C."/>
            <person name="Ivanova N.N."/>
            <person name="Pagani I."/>
            <person name="Huntmann M."/>
            <person name="Wei C.L."/>
            <person name="Davenport K.W."/>
            <person name="Daligault H."/>
            <person name="Chain P.S."/>
            <person name="Chen A."/>
            <person name="Mavromatis K."/>
            <person name="Markowitz V."/>
            <person name="Szeto E."/>
            <person name="Mikhailova N."/>
            <person name="Pati A."/>
            <person name="Wagner M."/>
            <person name="Woyke T."/>
            <person name="Ollivier B."/>
            <person name="Klenk H.P."/>
            <person name="Spring S."/>
            <person name="Loy A."/>
        </authorList>
    </citation>
    <scope>NUCLEOTIDE SEQUENCE [LARGE SCALE GENOMIC DNA]</scope>
    <source>
        <strain evidence="2">DSM 22704 / JCM 16185 / SJ4</strain>
    </source>
</reference>
<dbReference type="EMBL" id="CP003639">
    <property type="protein sequence ID" value="AFM41150.1"/>
    <property type="molecule type" value="Genomic_DNA"/>
</dbReference>
<dbReference type="HOGENOM" id="CLU_189149_1_1_9"/>
<gene>
    <name evidence="1" type="ordered locus">Desaci_2188</name>
</gene>
<dbReference type="AlphaFoldDB" id="I4D5S6"/>
<dbReference type="GO" id="GO:0043937">
    <property type="term" value="P:regulation of sporulation"/>
    <property type="evidence" value="ECO:0007669"/>
    <property type="project" value="InterPro"/>
</dbReference>
<dbReference type="RefSeq" id="WP_014827153.1">
    <property type="nucleotide sequence ID" value="NC_018068.1"/>
</dbReference>
<accession>I4D5S6</accession>
<dbReference type="Gene3D" id="4.10.280.10">
    <property type="entry name" value="Helix-loop-helix DNA-binding domain"/>
    <property type="match status" value="1"/>
</dbReference>
<dbReference type="KEGG" id="dai:Desaci_2188"/>
<dbReference type="Pfam" id="PF09388">
    <property type="entry name" value="SpoOE-like"/>
    <property type="match status" value="1"/>
</dbReference>
<dbReference type="InterPro" id="IPR018540">
    <property type="entry name" value="Spo0E-like"/>
</dbReference>
<protein>
    <submittedName>
        <fullName evidence="1">Spo0E like sporulation regulatory protein</fullName>
    </submittedName>
</protein>
<organism evidence="1 2">
    <name type="scientific">Desulfosporosinus acidiphilus (strain DSM 22704 / JCM 16185 / SJ4)</name>
    <dbReference type="NCBI Taxonomy" id="646529"/>
    <lineage>
        <taxon>Bacteria</taxon>
        <taxon>Bacillati</taxon>
        <taxon>Bacillota</taxon>
        <taxon>Clostridia</taxon>
        <taxon>Eubacteriales</taxon>
        <taxon>Desulfitobacteriaceae</taxon>
        <taxon>Desulfosporosinus</taxon>
    </lineage>
</organism>
<dbReference type="GO" id="GO:0046983">
    <property type="term" value="F:protein dimerization activity"/>
    <property type="evidence" value="ECO:0007669"/>
    <property type="project" value="InterPro"/>
</dbReference>
<dbReference type="InterPro" id="IPR036638">
    <property type="entry name" value="HLH_DNA-bd_sf"/>
</dbReference>
<dbReference type="Proteomes" id="UP000002892">
    <property type="component" value="Chromosome"/>
</dbReference>
<proteinExistence type="predicted"/>
<name>I4D5S6_DESAJ</name>
<dbReference type="SUPFAM" id="SSF140500">
    <property type="entry name" value="BAS1536-like"/>
    <property type="match status" value="1"/>
</dbReference>
<sequence>MNPDEILGLIESLRSQLVVLAQHKSLIDPEVVTLSQRLDSYLTLYHNLITNFLS</sequence>
<evidence type="ECO:0000313" key="1">
    <source>
        <dbReference type="EMBL" id="AFM41150.1"/>
    </source>
</evidence>
<dbReference type="InterPro" id="IPR037208">
    <property type="entry name" value="Spo0E-like_sf"/>
</dbReference>
<keyword evidence="2" id="KW-1185">Reference proteome</keyword>
<evidence type="ECO:0000313" key="2">
    <source>
        <dbReference type="Proteomes" id="UP000002892"/>
    </source>
</evidence>
<dbReference type="OrthoDB" id="1799488at2"/>